<dbReference type="GO" id="GO:0003677">
    <property type="term" value="F:DNA binding"/>
    <property type="evidence" value="ECO:0007669"/>
    <property type="project" value="UniProtKB-KW"/>
</dbReference>
<proteinExistence type="predicted"/>
<dbReference type="PANTHER" id="PTHR30363:SF44">
    <property type="entry name" value="AGA OPERON TRANSCRIPTIONAL REPRESSOR-RELATED"/>
    <property type="match status" value="1"/>
</dbReference>
<reference evidence="6" key="1">
    <citation type="submission" date="2018-12" db="EMBL/GenBank/DDBJ databases">
        <title>Tengunoibacter tsumagoiensis gen. nov., sp. nov., Dictyobacter kobayashii sp. nov., D. alpinus sp. nov., and D. joshuensis sp. nov. and description of Dictyobacteraceae fam. nov. within the order Ktedonobacterales isolated from Tengu-no-mugimeshi.</title>
        <authorList>
            <person name="Wang C.M."/>
            <person name="Zheng Y."/>
            <person name="Sakai Y."/>
            <person name="Toyoda A."/>
            <person name="Minakuchi Y."/>
            <person name="Abe K."/>
            <person name="Yokota A."/>
            <person name="Yabe S."/>
        </authorList>
    </citation>
    <scope>NUCLEOTIDE SEQUENCE [LARGE SCALE GENOMIC DNA]</scope>
    <source>
        <strain evidence="6">S-27</strain>
    </source>
</reference>
<keyword evidence="2" id="KW-0238">DNA-binding</keyword>
<evidence type="ECO:0000313" key="5">
    <source>
        <dbReference type="EMBL" id="GCE09451.1"/>
    </source>
</evidence>
<dbReference type="AlphaFoldDB" id="A0A401ZRG1"/>
<organism evidence="5 6">
    <name type="scientific">Dictyobacter aurantiacus</name>
    <dbReference type="NCBI Taxonomy" id="1936993"/>
    <lineage>
        <taxon>Bacteria</taxon>
        <taxon>Bacillati</taxon>
        <taxon>Chloroflexota</taxon>
        <taxon>Ktedonobacteria</taxon>
        <taxon>Ktedonobacterales</taxon>
        <taxon>Dictyobacteraceae</taxon>
        <taxon>Dictyobacter</taxon>
    </lineage>
</organism>
<evidence type="ECO:0000256" key="3">
    <source>
        <dbReference type="ARBA" id="ARBA00023163"/>
    </source>
</evidence>
<evidence type="ECO:0000259" key="4">
    <source>
        <dbReference type="PROSITE" id="PS51000"/>
    </source>
</evidence>
<dbReference type="InterPro" id="IPR037171">
    <property type="entry name" value="NagB/RpiA_transferase-like"/>
</dbReference>
<dbReference type="InterPro" id="IPR036390">
    <property type="entry name" value="WH_DNA-bd_sf"/>
</dbReference>
<name>A0A401ZRG1_9CHLR</name>
<dbReference type="PANTHER" id="PTHR30363">
    <property type="entry name" value="HTH-TYPE TRANSCRIPTIONAL REGULATOR SRLR-RELATED"/>
    <property type="match status" value="1"/>
</dbReference>
<dbReference type="RefSeq" id="WP_126601902.1">
    <property type="nucleotide sequence ID" value="NZ_BIFQ01000002.1"/>
</dbReference>
<dbReference type="PROSITE" id="PS00894">
    <property type="entry name" value="HTH_DEOR_1"/>
    <property type="match status" value="1"/>
</dbReference>
<dbReference type="OrthoDB" id="9797223at2"/>
<dbReference type="Gene3D" id="3.40.50.1360">
    <property type="match status" value="1"/>
</dbReference>
<gene>
    <name evidence="5" type="ORF">KDAU_67800</name>
</gene>
<keyword evidence="1" id="KW-0805">Transcription regulation</keyword>
<dbReference type="Gene3D" id="1.10.10.10">
    <property type="entry name" value="Winged helix-like DNA-binding domain superfamily/Winged helix DNA-binding domain"/>
    <property type="match status" value="1"/>
</dbReference>
<dbReference type="Pfam" id="PF08220">
    <property type="entry name" value="HTH_DeoR"/>
    <property type="match status" value="1"/>
</dbReference>
<sequence>MRTEVPLTTRRLQQIEHILKQRQHIRVTELSEQLGVSEPTIRRDLKKLEAIGRVHREHGGASAPTSTTTEPPILQRVTENIEEKRRIGRLAASLIQDGETIFLGSGTTTLEVAHHLHDKKNLTVITNALNIAHQLAGNENITLIITGGVIRHSELSMIGHIVEQTLRELRADKAIISMRAVSLQDGLTNVDPLETNTDRVIIQCARQVILVADHHKFDKVATGVVAPITSVHTIVTDDQTPPTTIQHLRDLDIEVYQA</sequence>
<evidence type="ECO:0000256" key="1">
    <source>
        <dbReference type="ARBA" id="ARBA00023015"/>
    </source>
</evidence>
<evidence type="ECO:0000313" key="6">
    <source>
        <dbReference type="Proteomes" id="UP000287224"/>
    </source>
</evidence>
<dbReference type="InterPro" id="IPR050313">
    <property type="entry name" value="Carb_Metab_HTH_regulators"/>
</dbReference>
<dbReference type="GO" id="GO:0003700">
    <property type="term" value="F:DNA-binding transcription factor activity"/>
    <property type="evidence" value="ECO:0007669"/>
    <property type="project" value="InterPro"/>
</dbReference>
<dbReference type="InterPro" id="IPR014036">
    <property type="entry name" value="DeoR-like_C"/>
</dbReference>
<dbReference type="SMART" id="SM00420">
    <property type="entry name" value="HTH_DEOR"/>
    <property type="match status" value="1"/>
</dbReference>
<dbReference type="SMART" id="SM01134">
    <property type="entry name" value="DeoRC"/>
    <property type="match status" value="1"/>
</dbReference>
<keyword evidence="3" id="KW-0804">Transcription</keyword>
<dbReference type="InterPro" id="IPR036388">
    <property type="entry name" value="WH-like_DNA-bd_sf"/>
</dbReference>
<evidence type="ECO:0000256" key="2">
    <source>
        <dbReference type="ARBA" id="ARBA00023125"/>
    </source>
</evidence>
<dbReference type="SUPFAM" id="SSF46785">
    <property type="entry name" value="Winged helix' DNA-binding domain"/>
    <property type="match status" value="1"/>
</dbReference>
<feature type="domain" description="HTH deoR-type" evidence="4">
    <location>
        <begin position="8"/>
        <end position="63"/>
    </location>
</feature>
<dbReference type="Proteomes" id="UP000287224">
    <property type="component" value="Unassembled WGS sequence"/>
</dbReference>
<accession>A0A401ZRG1</accession>
<dbReference type="EMBL" id="BIFQ01000002">
    <property type="protein sequence ID" value="GCE09451.1"/>
    <property type="molecule type" value="Genomic_DNA"/>
</dbReference>
<dbReference type="SUPFAM" id="SSF100950">
    <property type="entry name" value="NagB/RpiA/CoA transferase-like"/>
    <property type="match status" value="1"/>
</dbReference>
<dbReference type="PRINTS" id="PR00037">
    <property type="entry name" value="HTHLACR"/>
</dbReference>
<comment type="caution">
    <text evidence="5">The sequence shown here is derived from an EMBL/GenBank/DDBJ whole genome shotgun (WGS) entry which is preliminary data.</text>
</comment>
<dbReference type="PROSITE" id="PS51000">
    <property type="entry name" value="HTH_DEOR_2"/>
    <property type="match status" value="1"/>
</dbReference>
<dbReference type="Pfam" id="PF00455">
    <property type="entry name" value="DeoRC"/>
    <property type="match status" value="1"/>
</dbReference>
<keyword evidence="6" id="KW-1185">Reference proteome</keyword>
<dbReference type="InterPro" id="IPR001034">
    <property type="entry name" value="DeoR_HTH"/>
</dbReference>
<protein>
    <submittedName>
        <fullName evidence="5">DeoR family transcriptional regulator</fullName>
    </submittedName>
</protein>
<dbReference type="InterPro" id="IPR018356">
    <property type="entry name" value="Tscrpt_reg_HTH_DeoR_CS"/>
</dbReference>